<dbReference type="Proteomes" id="UP000470213">
    <property type="component" value="Unassembled WGS sequence"/>
</dbReference>
<comment type="caution">
    <text evidence="1">The sequence shown here is derived from an EMBL/GenBank/DDBJ whole genome shotgun (WGS) entry which is preliminary data.</text>
</comment>
<protein>
    <submittedName>
        <fullName evidence="1">WavQ</fullName>
    </submittedName>
</protein>
<name>A0A7X5LLA9_9ALTE</name>
<dbReference type="RefSeq" id="WP_163085068.1">
    <property type="nucleotide sequence ID" value="NZ_JAAAWN010000010.1"/>
</dbReference>
<accession>A0A7X5LLA9</accession>
<evidence type="ECO:0000313" key="1">
    <source>
        <dbReference type="EMBL" id="NDV91404.1"/>
    </source>
</evidence>
<gene>
    <name evidence="1" type="ORF">GTH32_09450</name>
</gene>
<proteinExistence type="predicted"/>
<dbReference type="AlphaFoldDB" id="A0A7X5LLA9"/>
<sequence>MKKIYIYAPDFDENSGGAVVLHRLCHLINQTDTHQAFLTPRKFERFEFYSLKAFMVSCKSLLSNMVKRRLVKLKCNSGWDTPVDYRSSIDDDSIVVYSEMAFGNPLRAKNVVRWFLHQPGHILNAFHFGRGELYFRYASNIKPFEYCYSTMSKHELRIVYYPLDKYNDENLPKKRGTCHLIRKGGFKKKIHPADSIQVDGLSHDEISKIFRRSERFISYDDYTAYSTFAALCGCESIVVPAESVSKLAWYPREEQHYGIAFGFNEEELAWAKRTVSNLKEKLRQEDQQSFNNTRMFLDEMEIFFK</sequence>
<dbReference type="EMBL" id="JAAAWN010000010">
    <property type="protein sequence ID" value="NDV91404.1"/>
    <property type="molecule type" value="Genomic_DNA"/>
</dbReference>
<organism evidence="1 2">
    <name type="scientific">Alteromonas profundi</name>
    <dbReference type="NCBI Taxonomy" id="2696062"/>
    <lineage>
        <taxon>Bacteria</taxon>
        <taxon>Pseudomonadati</taxon>
        <taxon>Pseudomonadota</taxon>
        <taxon>Gammaproteobacteria</taxon>
        <taxon>Alteromonadales</taxon>
        <taxon>Alteromonadaceae</taxon>
        <taxon>Alteromonas/Salinimonas group</taxon>
        <taxon>Alteromonas</taxon>
    </lineage>
</organism>
<reference evidence="1 2" key="1">
    <citation type="submission" date="2020-01" db="EMBL/GenBank/DDBJ databases">
        <authorList>
            <person name="Chen J."/>
            <person name="Zhu S."/>
            <person name="Yang J."/>
        </authorList>
    </citation>
    <scope>NUCLEOTIDE SEQUENCE [LARGE SCALE GENOMIC DNA]</scope>
    <source>
        <strain evidence="1 2">345S023</strain>
    </source>
</reference>
<evidence type="ECO:0000313" key="2">
    <source>
        <dbReference type="Proteomes" id="UP000470213"/>
    </source>
</evidence>
<keyword evidence="2" id="KW-1185">Reference proteome</keyword>